<dbReference type="SMART" id="SM00186">
    <property type="entry name" value="FBG"/>
    <property type="match status" value="1"/>
</dbReference>
<dbReference type="NCBIfam" id="NF040941">
    <property type="entry name" value="GGGWT_bact"/>
    <property type="match status" value="1"/>
</dbReference>
<gene>
    <name evidence="9" type="ORF">MNOR_LOCUS12133</name>
</gene>
<evidence type="ECO:0000313" key="10">
    <source>
        <dbReference type="Proteomes" id="UP001497623"/>
    </source>
</evidence>
<keyword evidence="5" id="KW-1015">Disulfide bond</keyword>
<organism evidence="9 10">
    <name type="scientific">Meganyctiphanes norvegica</name>
    <name type="common">Northern krill</name>
    <name type="synonym">Thysanopoda norvegica</name>
    <dbReference type="NCBI Taxonomy" id="48144"/>
    <lineage>
        <taxon>Eukaryota</taxon>
        <taxon>Metazoa</taxon>
        <taxon>Ecdysozoa</taxon>
        <taxon>Arthropoda</taxon>
        <taxon>Crustacea</taxon>
        <taxon>Multicrustacea</taxon>
        <taxon>Malacostraca</taxon>
        <taxon>Eumalacostraca</taxon>
        <taxon>Eucarida</taxon>
        <taxon>Euphausiacea</taxon>
        <taxon>Euphausiidae</taxon>
        <taxon>Meganyctiphanes</taxon>
    </lineage>
</organism>
<accession>A0AAV2QJG9</accession>
<evidence type="ECO:0000256" key="5">
    <source>
        <dbReference type="ARBA" id="ARBA00023157"/>
    </source>
</evidence>
<comment type="function">
    <text evidence="7">Lectin involved in innate immunity. Agglutinates all types of human erythrocytes, Gram-positive and Gram-negative bacteria. Has a stronger agglutinating activity towards Gram-negative bacteria than towards Gram-positive bacteria. Specifically recognizes acetyl group-containing substances on agglutinated cells. The hemagglutinating activity was inhibited by EDTA, acetyl group-containing mono- and disaccharides, N-acetyl derivatives of amino acids, other acetyl group-containing substances, propionamide and benzamide. Enhances the antimicrobial activity of big defensin against Gram-positive bacteria but not against Gram-negative bacteria.</text>
</comment>
<comment type="subcellular location">
    <subcellularLocation>
        <location evidence="1">Secreted</location>
    </subcellularLocation>
</comment>
<dbReference type="PANTHER" id="PTHR47221:SF6">
    <property type="entry name" value="FIBRINOGEN ALPHA CHAIN"/>
    <property type="match status" value="1"/>
</dbReference>
<sequence length="268" mass="30762">EEIVGFDAAVFDTESDLVVIMKKMYEDLNRRMLALESRLTQITASDCSDIQGHGFSKSGIYTIHADRGNRAIDVFCDMDTEGGGWTVIQRRLPHSKEIDFDRGWYDYKVGFGNVSKDYWLGLENMHLLTNTRQYEIRIEISDFEGGEAYAHYVKFYIEGEDEGYRLHIGGYSGTAGDSLANEGMPDNFTSDNMMFTTADNDHDTSHEINCAKYWKIGGWWYNRCSWANLNGPYNEPGEGDGIGINWHMWRNKQYLRSTTMMIRPISNP</sequence>
<proteinExistence type="predicted"/>
<comment type="caution">
    <text evidence="9">The sequence shown here is derived from an EMBL/GenBank/DDBJ whole genome shotgun (WGS) entry which is preliminary data.</text>
</comment>
<dbReference type="InterPro" id="IPR037579">
    <property type="entry name" value="FIB_ANG-like"/>
</dbReference>
<keyword evidence="2" id="KW-0964">Secreted</keyword>
<dbReference type="InterPro" id="IPR020837">
    <property type="entry name" value="Fibrinogen_CS"/>
</dbReference>
<keyword evidence="4" id="KW-0175">Coiled coil</keyword>
<dbReference type="SUPFAM" id="SSF56496">
    <property type="entry name" value="Fibrinogen C-terminal domain-like"/>
    <property type="match status" value="1"/>
</dbReference>
<dbReference type="GO" id="GO:0030246">
    <property type="term" value="F:carbohydrate binding"/>
    <property type="evidence" value="ECO:0007669"/>
    <property type="project" value="UniProtKB-ARBA"/>
</dbReference>
<protein>
    <recommendedName>
        <fullName evidence="8">Fibrinogen C-terminal domain-containing protein</fullName>
    </recommendedName>
</protein>
<feature type="domain" description="Fibrinogen C-terminal" evidence="8">
    <location>
        <begin position="38"/>
        <end position="266"/>
    </location>
</feature>
<dbReference type="EMBL" id="CAXKWB010006567">
    <property type="protein sequence ID" value="CAL4083346.1"/>
    <property type="molecule type" value="Genomic_DNA"/>
</dbReference>
<evidence type="ECO:0000256" key="6">
    <source>
        <dbReference type="ARBA" id="ARBA00023180"/>
    </source>
</evidence>
<dbReference type="PROSITE" id="PS00514">
    <property type="entry name" value="FIBRINOGEN_C_1"/>
    <property type="match status" value="1"/>
</dbReference>
<reference evidence="9 10" key="1">
    <citation type="submission" date="2024-05" db="EMBL/GenBank/DDBJ databases">
        <authorList>
            <person name="Wallberg A."/>
        </authorList>
    </citation>
    <scope>NUCLEOTIDE SEQUENCE [LARGE SCALE GENOMIC DNA]</scope>
</reference>
<keyword evidence="3" id="KW-0732">Signal</keyword>
<dbReference type="InterPro" id="IPR014716">
    <property type="entry name" value="Fibrinogen_a/b/g_C_1"/>
</dbReference>
<evidence type="ECO:0000256" key="3">
    <source>
        <dbReference type="ARBA" id="ARBA00022729"/>
    </source>
</evidence>
<dbReference type="PANTHER" id="PTHR47221">
    <property type="entry name" value="FIBRINOGEN ALPHA CHAIN"/>
    <property type="match status" value="1"/>
</dbReference>
<evidence type="ECO:0000313" key="9">
    <source>
        <dbReference type="EMBL" id="CAL4083346.1"/>
    </source>
</evidence>
<dbReference type="FunFam" id="3.90.215.10:FF:000001">
    <property type="entry name" value="Tenascin isoform 1"/>
    <property type="match status" value="1"/>
</dbReference>
<dbReference type="Pfam" id="PF00147">
    <property type="entry name" value="Fibrinogen_C"/>
    <property type="match status" value="1"/>
</dbReference>
<dbReference type="PROSITE" id="PS51406">
    <property type="entry name" value="FIBRINOGEN_C_2"/>
    <property type="match status" value="1"/>
</dbReference>
<dbReference type="Proteomes" id="UP001497623">
    <property type="component" value="Unassembled WGS sequence"/>
</dbReference>
<evidence type="ECO:0000256" key="7">
    <source>
        <dbReference type="ARBA" id="ARBA00053344"/>
    </source>
</evidence>
<evidence type="ECO:0000256" key="2">
    <source>
        <dbReference type="ARBA" id="ARBA00022525"/>
    </source>
</evidence>
<dbReference type="Gene3D" id="3.90.215.10">
    <property type="entry name" value="Gamma Fibrinogen, chain A, domain 1"/>
    <property type="match status" value="1"/>
</dbReference>
<evidence type="ECO:0000256" key="1">
    <source>
        <dbReference type="ARBA" id="ARBA00004613"/>
    </source>
</evidence>
<feature type="non-terminal residue" evidence="9">
    <location>
        <position position="1"/>
    </location>
</feature>
<dbReference type="InterPro" id="IPR036056">
    <property type="entry name" value="Fibrinogen-like_C"/>
</dbReference>
<evidence type="ECO:0000256" key="4">
    <source>
        <dbReference type="ARBA" id="ARBA00023054"/>
    </source>
</evidence>
<evidence type="ECO:0000259" key="8">
    <source>
        <dbReference type="PROSITE" id="PS51406"/>
    </source>
</evidence>
<keyword evidence="10" id="KW-1185">Reference proteome</keyword>
<keyword evidence="6" id="KW-0325">Glycoprotein</keyword>
<dbReference type="InterPro" id="IPR002181">
    <property type="entry name" value="Fibrinogen_a/b/g_C_dom"/>
</dbReference>
<name>A0AAV2QJG9_MEGNR</name>
<dbReference type="CDD" id="cd00087">
    <property type="entry name" value="FReD"/>
    <property type="match status" value="1"/>
</dbReference>
<dbReference type="AlphaFoldDB" id="A0AAV2QJG9"/>
<dbReference type="GO" id="GO:0005576">
    <property type="term" value="C:extracellular region"/>
    <property type="evidence" value="ECO:0007669"/>
    <property type="project" value="UniProtKB-SubCell"/>
</dbReference>